<dbReference type="InterPro" id="IPR036291">
    <property type="entry name" value="NAD(P)-bd_dom_sf"/>
</dbReference>
<comment type="caution">
    <text evidence="2">The sequence shown here is derived from an EMBL/GenBank/DDBJ whole genome shotgun (WGS) entry which is preliminary data.</text>
</comment>
<proteinExistence type="predicted"/>
<evidence type="ECO:0000313" key="3">
    <source>
        <dbReference type="Proteomes" id="UP000674938"/>
    </source>
</evidence>
<dbReference type="Proteomes" id="UP000674938">
    <property type="component" value="Unassembled WGS sequence"/>
</dbReference>
<gene>
    <name evidence="2" type="ORF">I6N95_21725</name>
</gene>
<dbReference type="InterPro" id="IPR029903">
    <property type="entry name" value="RmlD-like-bd"/>
</dbReference>
<dbReference type="PANTHER" id="PTHR43245">
    <property type="entry name" value="BIFUNCTIONAL POLYMYXIN RESISTANCE PROTEIN ARNA"/>
    <property type="match status" value="1"/>
</dbReference>
<evidence type="ECO:0000259" key="1">
    <source>
        <dbReference type="Pfam" id="PF04321"/>
    </source>
</evidence>
<accession>A0A940PCP0</accession>
<name>A0A940PCP0_9ENTE</name>
<dbReference type="EMBL" id="JAEEGA010000018">
    <property type="protein sequence ID" value="MBP1043651.1"/>
    <property type="molecule type" value="Genomic_DNA"/>
</dbReference>
<organism evidence="2 3">
    <name type="scientific">Vagococcus allomyrinae</name>
    <dbReference type="NCBI Taxonomy" id="2794353"/>
    <lineage>
        <taxon>Bacteria</taxon>
        <taxon>Bacillati</taxon>
        <taxon>Bacillota</taxon>
        <taxon>Bacilli</taxon>
        <taxon>Lactobacillales</taxon>
        <taxon>Enterococcaceae</taxon>
        <taxon>Vagococcus</taxon>
    </lineage>
</organism>
<keyword evidence="3" id="KW-1185">Reference proteome</keyword>
<evidence type="ECO:0000313" key="2">
    <source>
        <dbReference type="EMBL" id="MBP1043651.1"/>
    </source>
</evidence>
<dbReference type="SUPFAM" id="SSF51735">
    <property type="entry name" value="NAD(P)-binding Rossmann-fold domains"/>
    <property type="match status" value="1"/>
</dbReference>
<dbReference type="Gene3D" id="3.40.50.720">
    <property type="entry name" value="NAD(P)-binding Rossmann-like Domain"/>
    <property type="match status" value="1"/>
</dbReference>
<sequence>MKRVLITGENSYIGTSVEQWLKKDSELFEVTVVSVRGNDWRSQNWKEYDCIFHVAGIAHADTGKITEEEKARYYQINRDLSFDVAEKFKADRQGKKSQFIYMSSIIVYDDKTNVSKQRVITSQTKPNPSSFYGDSKLQAELKLSELEDDGFTLAVVRPPMIYGKGSKGNYSMLSRLALKTPVFPKFDNERSMLHISNLSEFIRLLIMEEISGIFFPQNKEYIKTSDLVKIVADTHNHKLILTPLFNWGIILLSLIPGKVGKLTNKAFGNLVYDKKISTEKIDNYQIIDFEESIKLTEES</sequence>
<dbReference type="RefSeq" id="WP_209531465.1">
    <property type="nucleotide sequence ID" value="NZ_JAEEGA010000018.1"/>
</dbReference>
<reference evidence="2" key="1">
    <citation type="submission" date="2020-12" db="EMBL/GenBank/DDBJ databases">
        <title>Vagococcus allomyrinae sp. nov. and Enterococcus lavae sp. nov., isolated from the larvae of Allomyrina dichotoma.</title>
        <authorList>
            <person name="Lee S.D."/>
        </authorList>
    </citation>
    <scope>NUCLEOTIDE SEQUENCE</scope>
    <source>
        <strain evidence="2">BWB3-3</strain>
    </source>
</reference>
<dbReference type="AlphaFoldDB" id="A0A940PCP0"/>
<dbReference type="InterPro" id="IPR050177">
    <property type="entry name" value="Lipid_A_modif_metabolic_enz"/>
</dbReference>
<dbReference type="Pfam" id="PF04321">
    <property type="entry name" value="RmlD_sub_bind"/>
    <property type="match status" value="1"/>
</dbReference>
<dbReference type="PANTHER" id="PTHR43245:SF58">
    <property type="entry name" value="BLL5923 PROTEIN"/>
    <property type="match status" value="1"/>
</dbReference>
<feature type="domain" description="RmlD-like substrate binding" evidence="1">
    <location>
        <begin position="3"/>
        <end position="227"/>
    </location>
</feature>
<protein>
    <submittedName>
        <fullName evidence="2">Sugar nucleotide-binding protein</fullName>
    </submittedName>
</protein>